<evidence type="ECO:0000256" key="4">
    <source>
        <dbReference type="ARBA" id="ARBA00009982"/>
    </source>
</evidence>
<organism evidence="14 15">
    <name type="scientific">Paenibacillus donghaensis</name>
    <dbReference type="NCBI Taxonomy" id="414771"/>
    <lineage>
        <taxon>Bacteria</taxon>
        <taxon>Bacillati</taxon>
        <taxon>Bacillota</taxon>
        <taxon>Bacilli</taxon>
        <taxon>Bacillales</taxon>
        <taxon>Paenibacillaceae</taxon>
        <taxon>Paenibacillus</taxon>
    </lineage>
</organism>
<dbReference type="Proteomes" id="UP000249890">
    <property type="component" value="Chromosome"/>
</dbReference>
<evidence type="ECO:0000256" key="5">
    <source>
        <dbReference type="ARBA" id="ARBA00011270"/>
    </source>
</evidence>
<reference evidence="14 15" key="1">
    <citation type="submission" date="2017-06" db="EMBL/GenBank/DDBJ databases">
        <title>Complete genome sequence of Paenibacillus donghaensis KCTC 13049T isolated from East Sea sediment, South Korea.</title>
        <authorList>
            <person name="Jung B.K."/>
            <person name="Hong S.-J."/>
            <person name="Shin J.-H."/>
        </authorList>
    </citation>
    <scope>NUCLEOTIDE SEQUENCE [LARGE SCALE GENOMIC DNA]</scope>
    <source>
        <strain evidence="14 15">KCTC 13049</strain>
    </source>
</reference>
<dbReference type="Gene3D" id="3.40.50.1100">
    <property type="match status" value="2"/>
</dbReference>
<gene>
    <name evidence="14" type="ORF">B9T62_36455</name>
</gene>
<dbReference type="AlphaFoldDB" id="A0A2Z2KWC6"/>
<dbReference type="InterPro" id="IPR036052">
    <property type="entry name" value="TrpB-like_PALP_sf"/>
</dbReference>
<evidence type="ECO:0000256" key="2">
    <source>
        <dbReference type="ARBA" id="ARBA00002786"/>
    </source>
</evidence>
<comment type="subunit">
    <text evidence="5">Tetramer of two alpha and two beta chains.</text>
</comment>
<keyword evidence="7" id="KW-0028">Amino-acid biosynthesis</keyword>
<evidence type="ECO:0000259" key="13">
    <source>
        <dbReference type="Pfam" id="PF00291"/>
    </source>
</evidence>
<evidence type="ECO:0000256" key="8">
    <source>
        <dbReference type="ARBA" id="ARBA00022822"/>
    </source>
</evidence>
<dbReference type="GO" id="GO:0030170">
    <property type="term" value="F:pyridoxal phosphate binding"/>
    <property type="evidence" value="ECO:0007669"/>
    <property type="project" value="InterPro"/>
</dbReference>
<dbReference type="NCBIfam" id="TIGR01415">
    <property type="entry name" value="trpB_rel"/>
    <property type="match status" value="1"/>
</dbReference>
<dbReference type="InterPro" id="IPR006316">
    <property type="entry name" value="Trp_synth_b-like"/>
</dbReference>
<dbReference type="NCBIfam" id="NF009057">
    <property type="entry name" value="PRK12391.1"/>
    <property type="match status" value="1"/>
</dbReference>
<dbReference type="KEGG" id="pdh:B9T62_36455"/>
<keyword evidence="8" id="KW-0822">Tryptophan biosynthesis</keyword>
<comment type="cofactor">
    <cofactor evidence="1">
        <name>pyridoxal 5'-phosphate</name>
        <dbReference type="ChEBI" id="CHEBI:597326"/>
    </cofactor>
</comment>
<name>A0A2Z2KWC6_9BACL</name>
<evidence type="ECO:0000256" key="6">
    <source>
        <dbReference type="ARBA" id="ARBA00012043"/>
    </source>
</evidence>
<comment type="catalytic activity">
    <reaction evidence="12">
        <text>(1S,2R)-1-C-(indol-3-yl)glycerol 3-phosphate + L-serine = D-glyceraldehyde 3-phosphate + L-tryptophan + H2O</text>
        <dbReference type="Rhea" id="RHEA:10532"/>
        <dbReference type="ChEBI" id="CHEBI:15377"/>
        <dbReference type="ChEBI" id="CHEBI:33384"/>
        <dbReference type="ChEBI" id="CHEBI:57912"/>
        <dbReference type="ChEBI" id="CHEBI:58866"/>
        <dbReference type="ChEBI" id="CHEBI:59776"/>
        <dbReference type="EC" id="4.2.1.20"/>
    </reaction>
</comment>
<sequence length="432" mass="48084">MQKNMFFLKEQDLPTQWLNIKSVLPDKLPPLKEPNDDRGSRLDVIKKIRTKAMLDQDGTEEKWVDIPGEVLDKYIQVGRSTPLMRAIELEQYLDTPAKIYIKREDFLPTHSFKLNTAIPQAYYAKNENVKGLISETGAGQWGLGLSYACNMFNIEAIVFWVRISMEQKPFRKYWSEMLGGKIYPSPSKLTSSGRILLEKDPNSYGSLGTAIGDAISYTLENEEYKYASGSNLNHVLLHQSIIGLETYRQLEIAGDMPDTVIACCGGGSNLGGIMAPFIQAKVENPSNIKLLAVESNASPRLSKGEYKYDFSDPLGITPLTLSYTMGHDFMPPSSHVGGLRQHNGSPMVGMLRNKGILDAVSYDQEEIFEAGRLFTKLYGSIPAPETCHAIKATIDEALSAKVNNEKKTILMCFSGNGLLDLNGYIESSDKKR</sequence>
<comment type="function">
    <text evidence="2">The beta subunit is responsible for the synthesis of L-tryptophan from indole and L-serine.</text>
</comment>
<dbReference type="GO" id="GO:0052684">
    <property type="term" value="F:L-serine hydro-lyase (adding indole, L-tryptophan-forming) activity"/>
    <property type="evidence" value="ECO:0007669"/>
    <property type="project" value="TreeGrafter"/>
</dbReference>
<evidence type="ECO:0000256" key="3">
    <source>
        <dbReference type="ARBA" id="ARBA00004733"/>
    </source>
</evidence>
<comment type="pathway">
    <text evidence="3">Amino-acid biosynthesis; L-tryptophan biosynthesis; L-tryptophan from chorismate: step 5/5.</text>
</comment>
<evidence type="ECO:0000256" key="10">
    <source>
        <dbReference type="ARBA" id="ARBA00023141"/>
    </source>
</evidence>
<keyword evidence="9" id="KW-0663">Pyridoxal phosphate</keyword>
<evidence type="ECO:0000256" key="7">
    <source>
        <dbReference type="ARBA" id="ARBA00022605"/>
    </source>
</evidence>
<dbReference type="GO" id="GO:0004834">
    <property type="term" value="F:tryptophan synthase activity"/>
    <property type="evidence" value="ECO:0007669"/>
    <property type="project" value="UniProtKB-EC"/>
</dbReference>
<dbReference type="EMBL" id="CP021780">
    <property type="protein sequence ID" value="ASA25741.1"/>
    <property type="molecule type" value="Genomic_DNA"/>
</dbReference>
<keyword evidence="11" id="KW-0456">Lyase</keyword>
<dbReference type="Pfam" id="PF00291">
    <property type="entry name" value="PALP"/>
    <property type="match status" value="1"/>
</dbReference>
<accession>A0A2Z2KWC6</accession>
<dbReference type="InterPro" id="IPR023026">
    <property type="entry name" value="Trp_synth_beta/beta-like"/>
</dbReference>
<dbReference type="RefSeq" id="WP_087919702.1">
    <property type="nucleotide sequence ID" value="NZ_CP021780.1"/>
</dbReference>
<dbReference type="OrthoDB" id="9766131at2"/>
<dbReference type="PIRSF" id="PIRSF500824">
    <property type="entry name" value="TrpB_prok"/>
    <property type="match status" value="1"/>
</dbReference>
<dbReference type="PIRSF" id="PIRSF001413">
    <property type="entry name" value="Trp_syn_beta"/>
    <property type="match status" value="1"/>
</dbReference>
<dbReference type="PANTHER" id="PTHR48077">
    <property type="entry name" value="TRYPTOPHAN SYNTHASE-RELATED"/>
    <property type="match status" value="1"/>
</dbReference>
<evidence type="ECO:0000256" key="9">
    <source>
        <dbReference type="ARBA" id="ARBA00022898"/>
    </source>
</evidence>
<dbReference type="InterPro" id="IPR001926">
    <property type="entry name" value="TrpB-like_PALP"/>
</dbReference>
<protein>
    <recommendedName>
        <fullName evidence="6">tryptophan synthase</fullName>
        <ecNumber evidence="6">4.2.1.20</ecNumber>
    </recommendedName>
</protein>
<keyword evidence="10" id="KW-0057">Aromatic amino acid biosynthesis</keyword>
<evidence type="ECO:0000313" key="14">
    <source>
        <dbReference type="EMBL" id="ASA25741.1"/>
    </source>
</evidence>
<feature type="domain" description="Tryptophan synthase beta chain-like PALP" evidence="13">
    <location>
        <begin position="78"/>
        <end position="415"/>
    </location>
</feature>
<evidence type="ECO:0000313" key="15">
    <source>
        <dbReference type="Proteomes" id="UP000249890"/>
    </source>
</evidence>
<keyword evidence="15" id="KW-1185">Reference proteome</keyword>
<evidence type="ECO:0000256" key="11">
    <source>
        <dbReference type="ARBA" id="ARBA00023239"/>
    </source>
</evidence>
<evidence type="ECO:0000256" key="1">
    <source>
        <dbReference type="ARBA" id="ARBA00001933"/>
    </source>
</evidence>
<comment type="similarity">
    <text evidence="4">Belongs to the TrpB family.</text>
</comment>
<dbReference type="GO" id="GO:0005737">
    <property type="term" value="C:cytoplasm"/>
    <property type="evidence" value="ECO:0007669"/>
    <property type="project" value="TreeGrafter"/>
</dbReference>
<proteinExistence type="inferred from homology"/>
<dbReference type="SUPFAM" id="SSF53686">
    <property type="entry name" value="Tryptophan synthase beta subunit-like PLP-dependent enzymes"/>
    <property type="match status" value="1"/>
</dbReference>
<dbReference type="PANTHER" id="PTHR48077:SF6">
    <property type="entry name" value="TRYPTOPHAN SYNTHASE"/>
    <property type="match status" value="1"/>
</dbReference>
<dbReference type="EC" id="4.2.1.20" evidence="6"/>
<evidence type="ECO:0000256" key="12">
    <source>
        <dbReference type="ARBA" id="ARBA00049047"/>
    </source>
</evidence>